<dbReference type="InterPro" id="IPR006153">
    <property type="entry name" value="Cation/H_exchanger_TM"/>
</dbReference>
<evidence type="ECO:0000259" key="11">
    <source>
        <dbReference type="PROSITE" id="PS51202"/>
    </source>
</evidence>
<keyword evidence="2" id="KW-0813">Transport</keyword>
<dbReference type="InterPro" id="IPR036721">
    <property type="entry name" value="RCK_C_sf"/>
</dbReference>
<dbReference type="SUPFAM" id="SSF116726">
    <property type="entry name" value="TrkA C-terminal domain-like"/>
    <property type="match status" value="1"/>
</dbReference>
<dbReference type="PROSITE" id="PS51202">
    <property type="entry name" value="RCK_C"/>
    <property type="match status" value="1"/>
</dbReference>
<feature type="transmembrane region" description="Helical" evidence="10">
    <location>
        <begin position="274"/>
        <end position="291"/>
    </location>
</feature>
<dbReference type="Proteomes" id="UP000831189">
    <property type="component" value="Chromosome"/>
</dbReference>
<evidence type="ECO:0000256" key="2">
    <source>
        <dbReference type="ARBA" id="ARBA00022448"/>
    </source>
</evidence>
<keyword evidence="5" id="KW-0630">Potassium</keyword>
<feature type="transmembrane region" description="Helical" evidence="10">
    <location>
        <begin position="189"/>
        <end position="209"/>
    </location>
</feature>
<feature type="transmembrane region" description="Helical" evidence="10">
    <location>
        <begin position="50"/>
        <end position="72"/>
    </location>
</feature>
<dbReference type="InterPro" id="IPR006037">
    <property type="entry name" value="RCK_C"/>
</dbReference>
<feature type="transmembrane region" description="Helical" evidence="10">
    <location>
        <begin position="303"/>
        <end position="327"/>
    </location>
</feature>
<keyword evidence="6 10" id="KW-0812">Transmembrane</keyword>
<evidence type="ECO:0000256" key="1">
    <source>
        <dbReference type="ARBA" id="ARBA00004651"/>
    </source>
</evidence>
<accession>A0ABY4KQT5</accession>
<keyword evidence="13" id="KW-1185">Reference proteome</keyword>
<sequence length="584" mass="61629">MFAIDKVLLLAAILILFGVLSSKLSARLGLPVLVLFLLTGMLAGESGIGGIAFDNAVAAHALGTLALALILFDGGLQTPASSIKMVWKPASLLATVGVLVTAAVAGLAAAWMLGLPILEGMLLGAIIGSTDAAAVFSLLRNAGIHINKRLKSVLEIESASNDPMAIFLTVGLLEVLVNEMPLGWGLLQLFLMQMGIGALVGLGVGWSVLKLLHRIKLVASGLYPVLVTAGGLLAYGIAANLGGSGFLAIFVAGVMIGNQQFVFQRSTFLFMDGLAWLGQITMFVVLGLLVHPESLLEVWFEGLVIAVALVLVARPLAVAPLLTLFGFNLRETALVSWVGLRGSVPIILAIFPLLFGLPNAPLIFNVVFFVVLISATVQGSTLPLVARKLGLTEKPPATPAATLEITSLQNVDAEIVEYTLGKDARAIGRLLSQMALPEGVVVAMITRGDCVIPPRGSTPLQPGDHLFVVLKADSRAFVDCVFSQALDAARGDLPDHELRLKGSTKLEDVWRSYGIDLAVDKHQTLDRFVKDALGETLRPGAELRAGTALIAVREELHGRITTVGIRAIPDEPTTPGATRARSRH</sequence>
<keyword evidence="4" id="KW-1003">Cell membrane</keyword>
<evidence type="ECO:0000313" key="12">
    <source>
        <dbReference type="EMBL" id="UPQ82770.1"/>
    </source>
</evidence>
<keyword evidence="9 10" id="KW-0472">Membrane</keyword>
<name>A0ABY4KQT5_9PSED</name>
<feature type="transmembrane region" description="Helical" evidence="10">
    <location>
        <begin position="120"/>
        <end position="139"/>
    </location>
</feature>
<organism evidence="12 13">
    <name type="scientific">Pseudomonas knackmussii</name>
    <dbReference type="NCBI Taxonomy" id="65741"/>
    <lineage>
        <taxon>Bacteria</taxon>
        <taxon>Pseudomonadati</taxon>
        <taxon>Pseudomonadota</taxon>
        <taxon>Gammaproteobacteria</taxon>
        <taxon>Pseudomonadales</taxon>
        <taxon>Pseudomonadaceae</taxon>
        <taxon>Pseudomonas</taxon>
    </lineage>
</organism>
<dbReference type="PANTHER" id="PTHR32507">
    <property type="entry name" value="NA(+)/H(+) ANTIPORTER 1"/>
    <property type="match status" value="1"/>
</dbReference>
<dbReference type="Gene3D" id="1.20.1530.20">
    <property type="match status" value="1"/>
</dbReference>
<dbReference type="SUPFAM" id="SSF56176">
    <property type="entry name" value="FAD-binding/transporter-associated domain-like"/>
    <property type="match status" value="1"/>
</dbReference>
<feature type="transmembrane region" description="Helical" evidence="10">
    <location>
        <begin position="362"/>
        <end position="385"/>
    </location>
</feature>
<evidence type="ECO:0000256" key="6">
    <source>
        <dbReference type="ARBA" id="ARBA00022692"/>
    </source>
</evidence>
<dbReference type="Gene3D" id="3.30.70.1450">
    <property type="entry name" value="Regulator of K+ conductance, C-terminal domain"/>
    <property type="match status" value="1"/>
</dbReference>
<evidence type="ECO:0000256" key="4">
    <source>
        <dbReference type="ARBA" id="ARBA00022475"/>
    </source>
</evidence>
<evidence type="ECO:0000313" key="13">
    <source>
        <dbReference type="Proteomes" id="UP000831189"/>
    </source>
</evidence>
<evidence type="ECO:0000256" key="7">
    <source>
        <dbReference type="ARBA" id="ARBA00022989"/>
    </source>
</evidence>
<comment type="subcellular location">
    <subcellularLocation>
        <location evidence="1">Cell membrane</location>
        <topology evidence="1">Multi-pass membrane protein</topology>
    </subcellularLocation>
</comment>
<evidence type="ECO:0000256" key="5">
    <source>
        <dbReference type="ARBA" id="ARBA00022538"/>
    </source>
</evidence>
<keyword evidence="8" id="KW-0406">Ion transport</keyword>
<keyword evidence="3" id="KW-0050">Antiport</keyword>
<evidence type="ECO:0000256" key="8">
    <source>
        <dbReference type="ARBA" id="ARBA00023065"/>
    </source>
</evidence>
<dbReference type="PANTHER" id="PTHR32507:SF7">
    <property type="entry name" value="K(+)_H(+) ANTIPORTER NHAP2"/>
    <property type="match status" value="1"/>
</dbReference>
<dbReference type="Pfam" id="PF02080">
    <property type="entry name" value="TrkA_C"/>
    <property type="match status" value="1"/>
</dbReference>
<protein>
    <submittedName>
        <fullName evidence="12">Potassium/proton antiporter</fullName>
    </submittedName>
</protein>
<evidence type="ECO:0000256" key="9">
    <source>
        <dbReference type="ARBA" id="ARBA00023136"/>
    </source>
</evidence>
<dbReference type="InterPro" id="IPR036318">
    <property type="entry name" value="FAD-bd_PCMH-like_sf"/>
</dbReference>
<keyword evidence="5" id="KW-0633">Potassium transport</keyword>
<gene>
    <name evidence="12" type="ORF">M0M42_20715</name>
</gene>
<feature type="transmembrane region" description="Helical" evidence="10">
    <location>
        <begin position="92"/>
        <end position="114"/>
    </location>
</feature>
<proteinExistence type="predicted"/>
<keyword evidence="7 10" id="KW-1133">Transmembrane helix</keyword>
<dbReference type="Pfam" id="PF00999">
    <property type="entry name" value="Na_H_Exchanger"/>
    <property type="match status" value="1"/>
</dbReference>
<dbReference type="NCBIfam" id="NF003715">
    <property type="entry name" value="PRK05326.1-2"/>
    <property type="match status" value="1"/>
</dbReference>
<dbReference type="InterPro" id="IPR038770">
    <property type="entry name" value="Na+/solute_symporter_sf"/>
</dbReference>
<dbReference type="NCBIfam" id="NF003716">
    <property type="entry name" value="PRK05326.1-3"/>
    <property type="match status" value="1"/>
</dbReference>
<reference evidence="12 13" key="1">
    <citation type="submission" date="2022-04" db="EMBL/GenBank/DDBJ databases">
        <title>Pseudomonas knackmussii B09-2.</title>
        <authorList>
            <person name="Deng Y."/>
        </authorList>
    </citation>
    <scope>NUCLEOTIDE SEQUENCE [LARGE SCALE GENOMIC DNA]</scope>
    <source>
        <strain evidence="12 13">B09-2</strain>
    </source>
</reference>
<dbReference type="EMBL" id="CP096208">
    <property type="protein sequence ID" value="UPQ82770.1"/>
    <property type="molecule type" value="Genomic_DNA"/>
</dbReference>
<evidence type="ECO:0000256" key="10">
    <source>
        <dbReference type="SAM" id="Phobius"/>
    </source>
</evidence>
<feature type="domain" description="RCK C-terminal" evidence="11">
    <location>
        <begin position="403"/>
        <end position="484"/>
    </location>
</feature>
<evidence type="ECO:0000256" key="3">
    <source>
        <dbReference type="ARBA" id="ARBA00022449"/>
    </source>
</evidence>
<dbReference type="NCBIfam" id="NF003714">
    <property type="entry name" value="PRK05326.1-1"/>
    <property type="match status" value="1"/>
</dbReference>
<feature type="transmembrane region" description="Helical" evidence="10">
    <location>
        <begin position="334"/>
        <end position="356"/>
    </location>
</feature>